<evidence type="ECO:0000313" key="3">
    <source>
        <dbReference type="Proteomes" id="UP001141327"/>
    </source>
</evidence>
<feature type="region of interest" description="Disordered" evidence="1">
    <location>
        <begin position="174"/>
        <end position="220"/>
    </location>
</feature>
<feature type="region of interest" description="Disordered" evidence="1">
    <location>
        <begin position="1"/>
        <end position="56"/>
    </location>
</feature>
<name>A0ABQ8U9C5_9EUKA</name>
<dbReference type="EMBL" id="JAPMOS010000089">
    <property type="protein sequence ID" value="KAJ4455919.1"/>
    <property type="molecule type" value="Genomic_DNA"/>
</dbReference>
<dbReference type="Proteomes" id="UP001141327">
    <property type="component" value="Unassembled WGS sequence"/>
</dbReference>
<organism evidence="2 3">
    <name type="scientific">Paratrimastix pyriformis</name>
    <dbReference type="NCBI Taxonomy" id="342808"/>
    <lineage>
        <taxon>Eukaryota</taxon>
        <taxon>Metamonada</taxon>
        <taxon>Preaxostyla</taxon>
        <taxon>Paratrimastigidae</taxon>
        <taxon>Paratrimastix</taxon>
    </lineage>
</organism>
<sequence>MFERVKPKPRRHAYGQNDQPPRSVGSGLALTRTGTHGGLTVSLLEYPNPTQTTESLRMNRIDQKPPAPVAPSAPGSVPTVTVAALAPTARGRVGDLGTQQHAQQGPTQLQSVYLRRTPGTPWPEILGELPQKPMSIRYGPRKRYCYVELPVGAFEELRAAPPPGLFVGLATRRAANGKAPSQDREASPRERRSTAKEVVPVDDRTSPADDDEECLGRPRDSACACGEAQ</sequence>
<evidence type="ECO:0000256" key="1">
    <source>
        <dbReference type="SAM" id="MobiDB-lite"/>
    </source>
</evidence>
<evidence type="ECO:0000313" key="2">
    <source>
        <dbReference type="EMBL" id="KAJ4455919.1"/>
    </source>
</evidence>
<proteinExistence type="predicted"/>
<protein>
    <submittedName>
        <fullName evidence="2">Uncharacterized protein</fullName>
    </submittedName>
</protein>
<keyword evidence="3" id="KW-1185">Reference proteome</keyword>
<feature type="compositionally biased region" description="Basic and acidic residues" evidence="1">
    <location>
        <begin position="181"/>
        <end position="207"/>
    </location>
</feature>
<gene>
    <name evidence="2" type="ORF">PAPYR_9052</name>
</gene>
<reference evidence="2" key="1">
    <citation type="journal article" date="2022" name="bioRxiv">
        <title>Genomics of Preaxostyla Flagellates Illuminates Evolutionary Transitions and the Path Towards Mitochondrial Loss.</title>
        <authorList>
            <person name="Novak L.V.F."/>
            <person name="Treitli S.C."/>
            <person name="Pyrih J."/>
            <person name="Halakuc P."/>
            <person name="Pipaliya S.V."/>
            <person name="Vacek V."/>
            <person name="Brzon O."/>
            <person name="Soukal P."/>
            <person name="Eme L."/>
            <person name="Dacks J.B."/>
            <person name="Karnkowska A."/>
            <person name="Elias M."/>
            <person name="Hampl V."/>
        </authorList>
    </citation>
    <scope>NUCLEOTIDE SEQUENCE</scope>
    <source>
        <strain evidence="2">RCP-MX</strain>
    </source>
</reference>
<comment type="caution">
    <text evidence="2">The sequence shown here is derived from an EMBL/GenBank/DDBJ whole genome shotgun (WGS) entry which is preliminary data.</text>
</comment>
<accession>A0ABQ8U9C5</accession>